<reference evidence="8" key="1">
    <citation type="journal article" date="2020" name="Nature">
        <title>Giant virus diversity and host interactions through global metagenomics.</title>
        <authorList>
            <person name="Schulz F."/>
            <person name="Roux S."/>
            <person name="Paez-Espino D."/>
            <person name="Jungbluth S."/>
            <person name="Walsh D.A."/>
            <person name="Denef V.J."/>
            <person name="McMahon K.D."/>
            <person name="Konstantinidis K.T."/>
            <person name="Eloe-Fadrosh E.A."/>
            <person name="Kyrpides N.C."/>
            <person name="Woyke T."/>
        </authorList>
    </citation>
    <scope>NUCLEOTIDE SEQUENCE</scope>
    <source>
        <strain evidence="8">GVMAG-M-3300009149-34</strain>
    </source>
</reference>
<evidence type="ECO:0000256" key="3">
    <source>
        <dbReference type="ARBA" id="ARBA00022630"/>
    </source>
</evidence>
<dbReference type="AlphaFoldDB" id="A0A6C0ELU4"/>
<dbReference type="InterPro" id="IPR017905">
    <property type="entry name" value="ERV/ALR_sulphydryl_oxidase"/>
</dbReference>
<evidence type="ECO:0000256" key="1">
    <source>
        <dbReference type="ARBA" id="ARBA00001974"/>
    </source>
</evidence>
<keyword evidence="3" id="KW-0285">Flavoprotein</keyword>
<comment type="cofactor">
    <cofactor evidence="1">
        <name>FAD</name>
        <dbReference type="ChEBI" id="CHEBI:57692"/>
    </cofactor>
</comment>
<dbReference type="SUPFAM" id="SSF69000">
    <property type="entry name" value="FAD-dependent thiol oxidase"/>
    <property type="match status" value="1"/>
</dbReference>
<evidence type="ECO:0000256" key="4">
    <source>
        <dbReference type="ARBA" id="ARBA00022827"/>
    </source>
</evidence>
<evidence type="ECO:0000256" key="2">
    <source>
        <dbReference type="ARBA" id="ARBA00012512"/>
    </source>
</evidence>
<proteinExistence type="predicted"/>
<evidence type="ECO:0000313" key="8">
    <source>
        <dbReference type="EMBL" id="QHT30154.1"/>
    </source>
</evidence>
<evidence type="ECO:0000256" key="5">
    <source>
        <dbReference type="ARBA" id="ARBA00023002"/>
    </source>
</evidence>
<keyword evidence="6" id="KW-1015">Disulfide bond</keyword>
<dbReference type="EMBL" id="MN738892">
    <property type="protein sequence ID" value="QHT30154.1"/>
    <property type="molecule type" value="Genomic_DNA"/>
</dbReference>
<organism evidence="8">
    <name type="scientific">viral metagenome</name>
    <dbReference type="NCBI Taxonomy" id="1070528"/>
    <lineage>
        <taxon>unclassified sequences</taxon>
        <taxon>metagenomes</taxon>
        <taxon>organismal metagenomes</taxon>
    </lineage>
</organism>
<evidence type="ECO:0000259" key="7">
    <source>
        <dbReference type="PROSITE" id="PS51324"/>
    </source>
</evidence>
<dbReference type="Pfam" id="PF04777">
    <property type="entry name" value="Evr1_Alr"/>
    <property type="match status" value="1"/>
</dbReference>
<dbReference type="InterPro" id="IPR036774">
    <property type="entry name" value="ERV/ALR_sulphydryl_oxid_sf"/>
</dbReference>
<keyword evidence="5" id="KW-0560">Oxidoreductase</keyword>
<sequence>MSGLYRWAPPTWIFFHTFAAKINKQFFEANRDQCLSIIKMACNCLPCPECTQHAIHFLTIVNGNTVKTKEDLIEMLFVFHNSVNGRLGKAQFTKESLVMYNNYRIDIALVNFINGYSSKYGSIMSGIISTLGKRQSIARAIQNWLKNNWDNFQ</sequence>
<accession>A0A6C0ELU4</accession>
<feature type="domain" description="ERV/ALR sulfhydryl oxidase" evidence="7">
    <location>
        <begin position="1"/>
        <end position="103"/>
    </location>
</feature>
<keyword evidence="4" id="KW-0274">FAD</keyword>
<name>A0A6C0ELU4_9ZZZZ</name>
<protein>
    <recommendedName>
        <fullName evidence="2">thiol oxidase</fullName>
        <ecNumber evidence="2">1.8.3.2</ecNumber>
    </recommendedName>
</protein>
<dbReference type="Gene3D" id="1.20.120.310">
    <property type="entry name" value="ERV/ALR sulfhydryl oxidase domain"/>
    <property type="match status" value="1"/>
</dbReference>
<dbReference type="PROSITE" id="PS51324">
    <property type="entry name" value="ERV_ALR"/>
    <property type="match status" value="1"/>
</dbReference>
<evidence type="ECO:0000256" key="6">
    <source>
        <dbReference type="ARBA" id="ARBA00023157"/>
    </source>
</evidence>
<dbReference type="GO" id="GO:0016972">
    <property type="term" value="F:thiol oxidase activity"/>
    <property type="evidence" value="ECO:0007669"/>
    <property type="project" value="UniProtKB-EC"/>
</dbReference>
<dbReference type="EC" id="1.8.3.2" evidence="2"/>